<accession>A0A1E4SQD1</accession>
<sequence>MALLTGSPYGVVHGFRSCRHHRITRRYIDLDIVASDRLELVIVAEGVSRVWNWSVAPIVKSKVNFH</sequence>
<protein>
    <submittedName>
        <fullName evidence="1">Uncharacterized protein</fullName>
    </submittedName>
</protein>
<organism evidence="1 2">
    <name type="scientific">Suhomyces tanzawaensis NRRL Y-17324</name>
    <dbReference type="NCBI Taxonomy" id="984487"/>
    <lineage>
        <taxon>Eukaryota</taxon>
        <taxon>Fungi</taxon>
        <taxon>Dikarya</taxon>
        <taxon>Ascomycota</taxon>
        <taxon>Saccharomycotina</taxon>
        <taxon>Pichiomycetes</taxon>
        <taxon>Debaryomycetaceae</taxon>
        <taxon>Suhomyces</taxon>
    </lineage>
</organism>
<dbReference type="RefSeq" id="XP_020066769.1">
    <property type="nucleotide sequence ID" value="XM_020207142.1"/>
</dbReference>
<proteinExistence type="predicted"/>
<dbReference type="AlphaFoldDB" id="A0A1E4SQD1"/>
<name>A0A1E4SQD1_9ASCO</name>
<evidence type="ECO:0000313" key="2">
    <source>
        <dbReference type="Proteomes" id="UP000094285"/>
    </source>
</evidence>
<dbReference type="Proteomes" id="UP000094285">
    <property type="component" value="Unassembled WGS sequence"/>
</dbReference>
<dbReference type="EMBL" id="KV453909">
    <property type="protein sequence ID" value="ODV81647.1"/>
    <property type="molecule type" value="Genomic_DNA"/>
</dbReference>
<dbReference type="GeneID" id="30981279"/>
<gene>
    <name evidence="1" type="ORF">CANTADRAFT_24512</name>
</gene>
<reference evidence="2" key="1">
    <citation type="submission" date="2016-05" db="EMBL/GenBank/DDBJ databases">
        <title>Comparative genomics of biotechnologically important yeasts.</title>
        <authorList>
            <consortium name="DOE Joint Genome Institute"/>
            <person name="Riley R."/>
            <person name="Haridas S."/>
            <person name="Wolfe K.H."/>
            <person name="Lopes M.R."/>
            <person name="Hittinger C.T."/>
            <person name="Goker M."/>
            <person name="Salamov A."/>
            <person name="Wisecaver J."/>
            <person name="Long T.M."/>
            <person name="Aerts A.L."/>
            <person name="Barry K."/>
            <person name="Choi C."/>
            <person name="Clum A."/>
            <person name="Coughlan A.Y."/>
            <person name="Deshpande S."/>
            <person name="Douglass A.P."/>
            <person name="Hanson S.J."/>
            <person name="Klenk H.-P."/>
            <person name="Labutti K."/>
            <person name="Lapidus A."/>
            <person name="Lindquist E."/>
            <person name="Lipzen A."/>
            <person name="Meier-Kolthoff J.P."/>
            <person name="Ohm R.A."/>
            <person name="Otillar R.P."/>
            <person name="Pangilinan J."/>
            <person name="Peng Y."/>
            <person name="Rokas A."/>
            <person name="Rosa C.A."/>
            <person name="Scheuner C."/>
            <person name="Sibirny A.A."/>
            <person name="Slot J.C."/>
            <person name="Stielow J.B."/>
            <person name="Sun H."/>
            <person name="Kurtzman C.P."/>
            <person name="Blackwell M."/>
            <person name="Grigoriev I.V."/>
            <person name="Jeffries T.W."/>
        </authorList>
    </citation>
    <scope>NUCLEOTIDE SEQUENCE [LARGE SCALE GENOMIC DNA]</scope>
    <source>
        <strain evidence="2">NRRL Y-17324</strain>
    </source>
</reference>
<feature type="non-terminal residue" evidence="1">
    <location>
        <position position="66"/>
    </location>
</feature>
<evidence type="ECO:0000313" key="1">
    <source>
        <dbReference type="EMBL" id="ODV81647.1"/>
    </source>
</evidence>
<keyword evidence="2" id="KW-1185">Reference proteome</keyword>